<keyword evidence="5" id="KW-0067">ATP-binding</keyword>
<dbReference type="NCBIfam" id="TIGR00767">
    <property type="entry name" value="rho"/>
    <property type="match status" value="1"/>
</dbReference>
<gene>
    <name evidence="13" type="ORF">G3I59_18015</name>
</gene>
<comment type="similarity">
    <text evidence="10">Belongs to the Rho family.</text>
</comment>
<feature type="non-terminal residue" evidence="13">
    <location>
        <position position="1"/>
    </location>
</feature>
<evidence type="ECO:0000256" key="6">
    <source>
        <dbReference type="ARBA" id="ARBA00022884"/>
    </source>
</evidence>
<keyword evidence="14" id="KW-1185">Reference proteome</keyword>
<protein>
    <recommendedName>
        <fullName evidence="9">Transcription termination factor Rho</fullName>
        <ecNumber evidence="9">3.6.4.-</ecNumber>
    </recommendedName>
</protein>
<dbReference type="InterPro" id="IPR041703">
    <property type="entry name" value="Rho_factor_ATP-bd"/>
</dbReference>
<evidence type="ECO:0000313" key="13">
    <source>
        <dbReference type="EMBL" id="NEC57441.1"/>
    </source>
</evidence>
<evidence type="ECO:0000256" key="2">
    <source>
        <dbReference type="ARBA" id="ARBA00022741"/>
    </source>
</evidence>
<evidence type="ECO:0000313" key="14">
    <source>
        <dbReference type="Proteomes" id="UP000470404"/>
    </source>
</evidence>
<dbReference type="Gene3D" id="2.40.50.140">
    <property type="entry name" value="Nucleic acid-binding proteins"/>
    <property type="match status" value="1"/>
</dbReference>
<evidence type="ECO:0000256" key="4">
    <source>
        <dbReference type="ARBA" id="ARBA00022806"/>
    </source>
</evidence>
<keyword evidence="2" id="KW-0547">Nucleotide-binding</keyword>
<keyword evidence="8" id="KW-0804">Transcription</keyword>
<sequence>RRFRDRRRRGSGGGQREGGAPDTEIREDDVLLPVAGILDVLDNYAFVRTSGYLAGPNDVYVSLSLVRKFGLRRGDAITGVVRQPREGEQQRQKFNPLVRVDSINGLEPDEAKRRPDFTKLTPLYPNERLRLETEPHKLTTRVIDLIMPVGKGQRALIVSPPKAGKTTIMQDIANAITTNNPEAHLMVVLVDERPEEVTDMQRSVKGEVIASTFDRPPSDHTSVAELSIERAKRLVEMGHDVVVLLDSITRLGRAYNLAAPASGRILSGGVDSTALYPPKRFLGAARNIENGGSLTIFATAMVETGSTMDTVIFEEFKGTGNAELKLDRKISERRVFPAVDVNPSGTRKEELLLSPDELAVTHKLHRVLHALDSQQAIDLLISRLRKTKTNIEFLMQVSKTALGGGDDD</sequence>
<dbReference type="InterPro" id="IPR000194">
    <property type="entry name" value="ATPase_F1/V1/A1_a/bsu_nucl-bd"/>
</dbReference>
<accession>A0ABX0BPC0</accession>
<evidence type="ECO:0000256" key="10">
    <source>
        <dbReference type="PROSITE-ProRule" id="PRU01203"/>
    </source>
</evidence>
<evidence type="ECO:0000256" key="7">
    <source>
        <dbReference type="ARBA" id="ARBA00023015"/>
    </source>
</evidence>
<evidence type="ECO:0000256" key="8">
    <source>
        <dbReference type="ARBA" id="ARBA00023163"/>
    </source>
</evidence>
<dbReference type="InterPro" id="IPR003593">
    <property type="entry name" value="AAA+_ATPase"/>
</dbReference>
<dbReference type="InterPro" id="IPR027417">
    <property type="entry name" value="P-loop_NTPase"/>
</dbReference>
<dbReference type="Proteomes" id="UP000470404">
    <property type="component" value="Unassembled WGS sequence"/>
</dbReference>
<feature type="domain" description="Rho RNA-BD" evidence="12">
    <location>
        <begin position="31"/>
        <end position="107"/>
    </location>
</feature>
<keyword evidence="4" id="KW-0347">Helicase</keyword>
<dbReference type="CDD" id="cd01128">
    <property type="entry name" value="rho_factor_C"/>
    <property type="match status" value="1"/>
</dbReference>
<proteinExistence type="inferred from homology"/>
<reference evidence="13 14" key="1">
    <citation type="submission" date="2020-01" db="EMBL/GenBank/DDBJ databases">
        <title>Insect and environment-associated Actinomycetes.</title>
        <authorList>
            <person name="Currrie C."/>
            <person name="Chevrette M."/>
            <person name="Carlson C."/>
            <person name="Stubbendieck R."/>
            <person name="Wendt-Pienkowski E."/>
        </authorList>
    </citation>
    <scope>NUCLEOTIDE SEQUENCE [LARGE SCALE GENOMIC DNA]</scope>
    <source>
        <strain evidence="13 14">SID8386</strain>
    </source>
</reference>
<keyword evidence="3" id="KW-0378">Hydrolase</keyword>
<organism evidence="13 14">
    <name type="scientific">Amycolatopsis rubida</name>
    <dbReference type="NCBI Taxonomy" id="112413"/>
    <lineage>
        <taxon>Bacteria</taxon>
        <taxon>Bacillati</taxon>
        <taxon>Actinomycetota</taxon>
        <taxon>Actinomycetes</taxon>
        <taxon>Pseudonocardiales</taxon>
        <taxon>Pseudonocardiaceae</taxon>
        <taxon>Amycolatopsis</taxon>
    </lineage>
</organism>
<dbReference type="InterPro" id="IPR011129">
    <property type="entry name" value="CSD"/>
</dbReference>
<dbReference type="InterPro" id="IPR012340">
    <property type="entry name" value="NA-bd_OB-fold"/>
</dbReference>
<keyword evidence="7" id="KW-0805">Transcription regulation</keyword>
<evidence type="ECO:0000256" key="3">
    <source>
        <dbReference type="ARBA" id="ARBA00022801"/>
    </source>
</evidence>
<dbReference type="SMART" id="SM00357">
    <property type="entry name" value="CSP"/>
    <property type="match status" value="1"/>
</dbReference>
<dbReference type="SMART" id="SM00382">
    <property type="entry name" value="AAA"/>
    <property type="match status" value="1"/>
</dbReference>
<dbReference type="EMBL" id="JAAGNC010000089">
    <property type="protein sequence ID" value="NEC57441.1"/>
    <property type="molecule type" value="Genomic_DNA"/>
</dbReference>
<keyword evidence="1" id="KW-0806">Transcription termination</keyword>
<feature type="compositionally biased region" description="Basic residues" evidence="11">
    <location>
        <begin position="1"/>
        <end position="10"/>
    </location>
</feature>
<dbReference type="Gene3D" id="3.40.50.300">
    <property type="entry name" value="P-loop containing nucleotide triphosphate hydrolases"/>
    <property type="match status" value="1"/>
</dbReference>
<dbReference type="PROSITE" id="PS51856">
    <property type="entry name" value="RHO_RNA_BD"/>
    <property type="match status" value="1"/>
</dbReference>
<feature type="region of interest" description="Disordered" evidence="11">
    <location>
        <begin position="1"/>
        <end position="25"/>
    </location>
</feature>
<dbReference type="Pfam" id="PF07497">
    <property type="entry name" value="Rho_RNA_bind"/>
    <property type="match status" value="1"/>
</dbReference>
<comment type="caution">
    <text evidence="13">The sequence shown here is derived from an EMBL/GenBank/DDBJ whole genome shotgun (WGS) entry which is preliminary data.</text>
</comment>
<dbReference type="PANTHER" id="PTHR46425">
    <property type="entry name" value="TRANSCRIPTION TERMINATION FACTOR RHO"/>
    <property type="match status" value="1"/>
</dbReference>
<dbReference type="Pfam" id="PF00006">
    <property type="entry name" value="ATP-synt_ab"/>
    <property type="match status" value="1"/>
</dbReference>
<evidence type="ECO:0000259" key="12">
    <source>
        <dbReference type="PROSITE" id="PS51856"/>
    </source>
</evidence>
<dbReference type="EC" id="3.6.4.-" evidence="9"/>
<dbReference type="PANTHER" id="PTHR46425:SF1">
    <property type="entry name" value="TRANSCRIPTION TERMINATION FACTOR RHO"/>
    <property type="match status" value="1"/>
</dbReference>
<dbReference type="InterPro" id="IPR011113">
    <property type="entry name" value="Rho_RNA-bd"/>
</dbReference>
<evidence type="ECO:0000256" key="9">
    <source>
        <dbReference type="NCBIfam" id="TIGR00767"/>
    </source>
</evidence>
<dbReference type="HAMAP" id="MF_01884">
    <property type="entry name" value="Rho"/>
    <property type="match status" value="1"/>
</dbReference>
<dbReference type="SUPFAM" id="SSF50249">
    <property type="entry name" value="Nucleic acid-binding proteins"/>
    <property type="match status" value="1"/>
</dbReference>
<evidence type="ECO:0000256" key="5">
    <source>
        <dbReference type="ARBA" id="ARBA00022840"/>
    </source>
</evidence>
<evidence type="ECO:0000256" key="1">
    <source>
        <dbReference type="ARBA" id="ARBA00022472"/>
    </source>
</evidence>
<dbReference type="InterPro" id="IPR004665">
    <property type="entry name" value="Term_rho"/>
</dbReference>
<dbReference type="SUPFAM" id="SSF52540">
    <property type="entry name" value="P-loop containing nucleoside triphosphate hydrolases"/>
    <property type="match status" value="1"/>
</dbReference>
<dbReference type="NCBIfam" id="NF006886">
    <property type="entry name" value="PRK09376.1"/>
    <property type="match status" value="1"/>
</dbReference>
<dbReference type="CDD" id="cd04459">
    <property type="entry name" value="Rho_CSD"/>
    <property type="match status" value="1"/>
</dbReference>
<name>A0ABX0BPC0_9PSEU</name>
<dbReference type="RefSeq" id="WP_161269472.1">
    <property type="nucleotide sequence ID" value="NZ_JAAGNC010000089.1"/>
</dbReference>
<evidence type="ECO:0000256" key="11">
    <source>
        <dbReference type="SAM" id="MobiDB-lite"/>
    </source>
</evidence>
<keyword evidence="6 10" id="KW-0694">RNA-binding</keyword>